<dbReference type="RefSeq" id="WP_058582670.1">
    <property type="nucleotide sequence ID" value="NZ_LOPU01000029.1"/>
</dbReference>
<proteinExistence type="predicted"/>
<evidence type="ECO:0000313" key="3">
    <source>
        <dbReference type="EMBL" id="KTG09518.1"/>
    </source>
</evidence>
<comment type="caution">
    <text evidence="3">The sequence shown here is derived from an EMBL/GenBank/DDBJ whole genome shotgun (WGS) entry which is preliminary data.</text>
</comment>
<keyword evidence="1" id="KW-0863">Zinc-finger</keyword>
<keyword evidence="1" id="KW-0479">Metal-binding</keyword>
<keyword evidence="4" id="KW-1185">Reference proteome</keyword>
<accession>A0A0W1R7W4</accession>
<reference evidence="3 4" key="1">
    <citation type="submission" date="2015-12" db="EMBL/GenBank/DDBJ databases">
        <title>Haloprofundus marisrubri gen. nov., sp. nov., an extremely halophilic archaeon isolated from the Discovery deep brine-seawater interface in the Red Sea.</title>
        <authorList>
            <person name="Zhang G."/>
            <person name="Stingl U."/>
            <person name="Rashid M."/>
        </authorList>
    </citation>
    <scope>NUCLEOTIDE SEQUENCE [LARGE SCALE GENOMIC DNA]</scope>
    <source>
        <strain evidence="3 4">SB9</strain>
    </source>
</reference>
<evidence type="ECO:0000313" key="4">
    <source>
        <dbReference type="Proteomes" id="UP000054387"/>
    </source>
</evidence>
<organism evidence="3 4">
    <name type="scientific">Haloprofundus marisrubri</name>
    <dbReference type="NCBI Taxonomy" id="1514971"/>
    <lineage>
        <taxon>Archaea</taxon>
        <taxon>Methanobacteriati</taxon>
        <taxon>Methanobacteriota</taxon>
        <taxon>Stenosarchaea group</taxon>
        <taxon>Halobacteria</taxon>
        <taxon>Halobacteriales</taxon>
        <taxon>Haloferacaceae</taxon>
        <taxon>Haloprofundus</taxon>
    </lineage>
</organism>
<dbReference type="AlphaFoldDB" id="A0A0W1R7W4"/>
<evidence type="ECO:0000259" key="2">
    <source>
        <dbReference type="PROSITE" id="PS50966"/>
    </source>
</evidence>
<dbReference type="PROSITE" id="PS50966">
    <property type="entry name" value="ZF_SWIM"/>
    <property type="match status" value="1"/>
</dbReference>
<feature type="domain" description="SWIM-type" evidence="2">
    <location>
        <begin position="11"/>
        <end position="60"/>
    </location>
</feature>
<protein>
    <recommendedName>
        <fullName evidence="2">SWIM-type domain-containing protein</fullName>
    </recommendedName>
</protein>
<dbReference type="EMBL" id="LOPU01000029">
    <property type="protein sequence ID" value="KTG09518.1"/>
    <property type="molecule type" value="Genomic_DNA"/>
</dbReference>
<dbReference type="GO" id="GO:0008270">
    <property type="term" value="F:zinc ion binding"/>
    <property type="evidence" value="ECO:0007669"/>
    <property type="project" value="UniProtKB-KW"/>
</dbReference>
<gene>
    <name evidence="3" type="ORF">AUR64_17275</name>
</gene>
<name>A0A0W1R7W4_9EURY</name>
<sequence>MTEERYVVGAMTVTLTIEEGVPVEAECECEEFARNQTNVLMQTLDEQKCRHVREAEMFAHFERRVTPVENE</sequence>
<dbReference type="OrthoDB" id="301518at2157"/>
<dbReference type="Proteomes" id="UP000054387">
    <property type="component" value="Unassembled WGS sequence"/>
</dbReference>
<evidence type="ECO:0000256" key="1">
    <source>
        <dbReference type="PROSITE-ProRule" id="PRU00325"/>
    </source>
</evidence>
<dbReference type="InterPro" id="IPR007527">
    <property type="entry name" value="Znf_SWIM"/>
</dbReference>
<keyword evidence="1" id="KW-0862">Zinc</keyword>